<feature type="domain" description="DUF1468" evidence="2">
    <location>
        <begin position="16"/>
        <end position="153"/>
    </location>
</feature>
<evidence type="ECO:0000313" key="4">
    <source>
        <dbReference type="Proteomes" id="UP000236743"/>
    </source>
</evidence>
<evidence type="ECO:0000313" key="3">
    <source>
        <dbReference type="EMBL" id="SEG30974.1"/>
    </source>
</evidence>
<feature type="transmembrane region" description="Helical" evidence="1">
    <location>
        <begin position="89"/>
        <end position="117"/>
    </location>
</feature>
<name>A0A1H5Z479_9HYPH</name>
<dbReference type="EMBL" id="FNUY01000004">
    <property type="protein sequence ID" value="SEG30974.1"/>
    <property type="molecule type" value="Genomic_DNA"/>
</dbReference>
<feature type="transmembrane region" description="Helical" evidence="1">
    <location>
        <begin position="44"/>
        <end position="65"/>
    </location>
</feature>
<feature type="transmembrane region" description="Helical" evidence="1">
    <location>
        <begin position="129"/>
        <end position="151"/>
    </location>
</feature>
<proteinExistence type="predicted"/>
<dbReference type="Pfam" id="PF07331">
    <property type="entry name" value="TctB"/>
    <property type="match status" value="1"/>
</dbReference>
<reference evidence="3 4" key="1">
    <citation type="submission" date="2016-10" db="EMBL/GenBank/DDBJ databases">
        <authorList>
            <person name="de Groot N.N."/>
        </authorList>
    </citation>
    <scope>NUCLEOTIDE SEQUENCE [LARGE SCALE GENOMIC DNA]</scope>
    <source>
        <strain evidence="3 4">DSM 26656</strain>
    </source>
</reference>
<dbReference type="OrthoDB" id="8159840at2"/>
<dbReference type="AlphaFoldDB" id="A0A1H5Z479"/>
<organism evidence="3 4">
    <name type="scientific">Bosea lathyri</name>
    <dbReference type="NCBI Taxonomy" id="1036778"/>
    <lineage>
        <taxon>Bacteria</taxon>
        <taxon>Pseudomonadati</taxon>
        <taxon>Pseudomonadota</taxon>
        <taxon>Alphaproteobacteria</taxon>
        <taxon>Hyphomicrobiales</taxon>
        <taxon>Boseaceae</taxon>
        <taxon>Bosea</taxon>
    </lineage>
</organism>
<keyword evidence="4" id="KW-1185">Reference proteome</keyword>
<sequence length="163" mass="16862">MIKRDASMRPWWLPGGVVAFGLVLLYGAAQLGQSDNYSRIGPGLFVTVIGIALVGLGIALAVQIARGMSFAPSDSEGADTEGPTKLGPFLTAVAATAAPLVLMQPAGFPVTASVVFAGVARAFGSTQPFFDLAIGAVLGVLAWFFFAWLGVNLGPFFPLLKGF</sequence>
<evidence type="ECO:0000259" key="2">
    <source>
        <dbReference type="Pfam" id="PF07331"/>
    </source>
</evidence>
<evidence type="ECO:0000256" key="1">
    <source>
        <dbReference type="SAM" id="Phobius"/>
    </source>
</evidence>
<protein>
    <submittedName>
        <fullName evidence="3">Putative tricarboxylic transport membrane protein</fullName>
    </submittedName>
</protein>
<gene>
    <name evidence="3" type="ORF">SAMN04488115_104239</name>
</gene>
<feature type="transmembrane region" description="Helical" evidence="1">
    <location>
        <begin position="12"/>
        <end position="32"/>
    </location>
</feature>
<keyword evidence="1" id="KW-0812">Transmembrane</keyword>
<dbReference type="InterPro" id="IPR009936">
    <property type="entry name" value="DUF1468"/>
</dbReference>
<dbReference type="Proteomes" id="UP000236743">
    <property type="component" value="Unassembled WGS sequence"/>
</dbReference>
<keyword evidence="1" id="KW-0472">Membrane</keyword>
<accession>A0A1H5Z479</accession>
<dbReference type="RefSeq" id="WP_160115745.1">
    <property type="nucleotide sequence ID" value="NZ_FNUY01000004.1"/>
</dbReference>
<keyword evidence="1" id="KW-1133">Transmembrane helix</keyword>